<dbReference type="GO" id="GO:0016020">
    <property type="term" value="C:membrane"/>
    <property type="evidence" value="ECO:0007669"/>
    <property type="project" value="UniProtKB-SubCell"/>
</dbReference>
<dbReference type="AlphaFoldDB" id="A0A9Q0M871"/>
<organism evidence="7 8">
    <name type="scientific">Blomia tropicalis</name>
    <name type="common">Mite</name>
    <dbReference type="NCBI Taxonomy" id="40697"/>
    <lineage>
        <taxon>Eukaryota</taxon>
        <taxon>Metazoa</taxon>
        <taxon>Ecdysozoa</taxon>
        <taxon>Arthropoda</taxon>
        <taxon>Chelicerata</taxon>
        <taxon>Arachnida</taxon>
        <taxon>Acari</taxon>
        <taxon>Acariformes</taxon>
        <taxon>Sarcoptiformes</taxon>
        <taxon>Astigmata</taxon>
        <taxon>Glycyphagoidea</taxon>
        <taxon>Echimyopodidae</taxon>
        <taxon>Blomia</taxon>
    </lineage>
</organism>
<proteinExistence type="predicted"/>
<dbReference type="EMBL" id="JAPWDV010000001">
    <property type="protein sequence ID" value="KAJ6221613.1"/>
    <property type="molecule type" value="Genomic_DNA"/>
</dbReference>
<dbReference type="GO" id="GO:0035151">
    <property type="term" value="P:regulation of tube size, open tracheal system"/>
    <property type="evidence" value="ECO:0007669"/>
    <property type="project" value="TreeGrafter"/>
</dbReference>
<feature type="transmembrane region" description="Helical" evidence="6">
    <location>
        <begin position="143"/>
        <end position="167"/>
    </location>
</feature>
<keyword evidence="3 6" id="KW-1133">Transmembrane helix</keyword>
<feature type="compositionally biased region" description="Polar residues" evidence="5">
    <location>
        <begin position="273"/>
        <end position="299"/>
    </location>
</feature>
<comment type="caution">
    <text evidence="7">The sequence shown here is derived from an EMBL/GenBank/DDBJ whole genome shotgun (WGS) entry which is preliminary data.</text>
</comment>
<dbReference type="InterPro" id="IPR004031">
    <property type="entry name" value="PMP22/EMP/MP20/Claudin"/>
</dbReference>
<protein>
    <submittedName>
        <fullName evidence="7">Uncharacterized protein</fullName>
    </submittedName>
</protein>
<name>A0A9Q0M871_BLOTA</name>
<dbReference type="OMA" id="ISIPIMH"/>
<dbReference type="Gene3D" id="1.20.140.150">
    <property type="match status" value="1"/>
</dbReference>
<gene>
    <name evidence="7" type="ORF">RDWZM_000158</name>
</gene>
<evidence type="ECO:0000313" key="7">
    <source>
        <dbReference type="EMBL" id="KAJ6221613.1"/>
    </source>
</evidence>
<evidence type="ECO:0000313" key="8">
    <source>
        <dbReference type="Proteomes" id="UP001142055"/>
    </source>
</evidence>
<keyword evidence="8" id="KW-1185">Reference proteome</keyword>
<evidence type="ECO:0000256" key="1">
    <source>
        <dbReference type="ARBA" id="ARBA00004141"/>
    </source>
</evidence>
<accession>A0A9Q0M871</accession>
<dbReference type="GO" id="GO:0019991">
    <property type="term" value="P:septate junction assembly"/>
    <property type="evidence" value="ECO:0007669"/>
    <property type="project" value="TreeGrafter"/>
</dbReference>
<feature type="transmembrane region" description="Helical" evidence="6">
    <location>
        <begin position="108"/>
        <end position="131"/>
    </location>
</feature>
<dbReference type="OrthoDB" id="6140671at2759"/>
<feature type="region of interest" description="Disordered" evidence="5">
    <location>
        <begin position="234"/>
        <end position="320"/>
    </location>
</feature>
<dbReference type="PANTHER" id="PTHR21284">
    <property type="entry name" value="EG:80H7.2 PROTEIN"/>
    <property type="match status" value="1"/>
</dbReference>
<dbReference type="Proteomes" id="UP001142055">
    <property type="component" value="Chromosome 1"/>
</dbReference>
<feature type="transmembrane region" description="Helical" evidence="6">
    <location>
        <begin position="187"/>
        <end position="208"/>
    </location>
</feature>
<sequence length="320" mass="36905">MSSSVDGASVVSEGPTTRKYRFKTSCLLLTASYVGLFGLITTIISFSSPYWLSSYQYAYSKFVRLGLWNFCFDHYKHPQYQYDETFTGCRWIYSPLYQNIRDWLQPGWFISVQAMMTLSMLMSLFGLMAISIPIMHFCLRYNVVLIIVAFVFETLAALMSFIGWLVFAVMHDSRSWLMYPRQNYLDWAFYLAVLAFFLDSAAAIMFALEARSAYAKRQRFTNLVYNMHPRTPSNGFETIPLKTDRTSEMQRTPQSQSHYGSHSHHHPPSQSGRFQQQEMIGSTHSSPYASISRYSQPQGYRSKSPPQPPPMRQSSTFTAV</sequence>
<evidence type="ECO:0000256" key="2">
    <source>
        <dbReference type="ARBA" id="ARBA00022692"/>
    </source>
</evidence>
<feature type="transmembrane region" description="Helical" evidence="6">
    <location>
        <begin position="26"/>
        <end position="52"/>
    </location>
</feature>
<reference evidence="7" key="1">
    <citation type="submission" date="2022-12" db="EMBL/GenBank/DDBJ databases">
        <title>Genome assemblies of Blomia tropicalis.</title>
        <authorList>
            <person name="Cui Y."/>
        </authorList>
    </citation>
    <scope>NUCLEOTIDE SEQUENCE</scope>
    <source>
        <tissue evidence="7">Adult mites</tissue>
    </source>
</reference>
<dbReference type="PANTHER" id="PTHR21284:SF12">
    <property type="entry name" value="EG:80H7.2 PROTEIN"/>
    <property type="match status" value="1"/>
</dbReference>
<evidence type="ECO:0000256" key="5">
    <source>
        <dbReference type="SAM" id="MobiDB-lite"/>
    </source>
</evidence>
<evidence type="ECO:0000256" key="6">
    <source>
        <dbReference type="SAM" id="Phobius"/>
    </source>
</evidence>
<dbReference type="GO" id="GO:0005918">
    <property type="term" value="C:septate junction"/>
    <property type="evidence" value="ECO:0007669"/>
    <property type="project" value="TreeGrafter"/>
</dbReference>
<comment type="subcellular location">
    <subcellularLocation>
        <location evidence="1">Membrane</location>
        <topology evidence="1">Multi-pass membrane protein</topology>
    </subcellularLocation>
</comment>
<keyword evidence="4 6" id="KW-0472">Membrane</keyword>
<evidence type="ECO:0000256" key="3">
    <source>
        <dbReference type="ARBA" id="ARBA00022989"/>
    </source>
</evidence>
<dbReference type="Pfam" id="PF13903">
    <property type="entry name" value="Claudin_2"/>
    <property type="match status" value="1"/>
</dbReference>
<keyword evidence="2 6" id="KW-0812">Transmembrane</keyword>
<evidence type="ECO:0000256" key="4">
    <source>
        <dbReference type="ARBA" id="ARBA00023136"/>
    </source>
</evidence>